<dbReference type="SMART" id="SM00487">
    <property type="entry name" value="DEXDc"/>
    <property type="match status" value="1"/>
</dbReference>
<dbReference type="Pfam" id="PF00270">
    <property type="entry name" value="DEAD"/>
    <property type="match status" value="1"/>
</dbReference>
<dbReference type="PROSITE" id="PS51192">
    <property type="entry name" value="HELICASE_ATP_BIND_1"/>
    <property type="match status" value="1"/>
</dbReference>
<name>A0A7J7IMK4_9RHOD</name>
<keyword evidence="3 6" id="KW-0347">Helicase</keyword>
<dbReference type="InterPro" id="IPR000629">
    <property type="entry name" value="RNA-helicase_DEAD-box_CS"/>
</dbReference>
<dbReference type="InterPro" id="IPR050079">
    <property type="entry name" value="DEAD_box_RNA_helicase"/>
</dbReference>
<gene>
    <name evidence="11" type="primary">DDX27</name>
    <name evidence="11" type="ORF">F1559_004649</name>
</gene>
<dbReference type="InterPro" id="IPR014001">
    <property type="entry name" value="Helicase_ATP-bd"/>
</dbReference>
<feature type="domain" description="DEAD-box RNA helicase Q" evidence="10">
    <location>
        <begin position="136"/>
        <end position="164"/>
    </location>
</feature>
<feature type="short sequence motif" description="Q motif" evidence="5">
    <location>
        <begin position="136"/>
        <end position="164"/>
    </location>
</feature>
<dbReference type="PROSITE" id="PS00039">
    <property type="entry name" value="DEAD_ATP_HELICASE"/>
    <property type="match status" value="1"/>
</dbReference>
<dbReference type="EMBL" id="VWRR01000004">
    <property type="protein sequence ID" value="KAF6004278.1"/>
    <property type="molecule type" value="Genomic_DNA"/>
</dbReference>
<evidence type="ECO:0000256" key="5">
    <source>
        <dbReference type="PROSITE-ProRule" id="PRU00552"/>
    </source>
</evidence>
<feature type="compositionally biased region" description="Basic residues" evidence="7">
    <location>
        <begin position="109"/>
        <end position="118"/>
    </location>
</feature>
<dbReference type="OrthoDB" id="10259843at2759"/>
<keyword evidence="2 6" id="KW-0378">Hydrolase</keyword>
<feature type="compositionally biased region" description="Polar residues" evidence="7">
    <location>
        <begin position="82"/>
        <end position="98"/>
    </location>
</feature>
<feature type="region of interest" description="Disordered" evidence="7">
    <location>
        <begin position="647"/>
        <end position="675"/>
    </location>
</feature>
<feature type="domain" description="Helicase ATP-binding" evidence="8">
    <location>
        <begin position="167"/>
        <end position="371"/>
    </location>
</feature>
<organism evidence="11 12">
    <name type="scientific">Cyanidiococcus yangmingshanensis</name>
    <dbReference type="NCBI Taxonomy" id="2690220"/>
    <lineage>
        <taxon>Eukaryota</taxon>
        <taxon>Rhodophyta</taxon>
        <taxon>Bangiophyceae</taxon>
        <taxon>Cyanidiales</taxon>
        <taxon>Cyanidiaceae</taxon>
        <taxon>Cyanidiococcus</taxon>
    </lineage>
</organism>
<dbReference type="Pfam" id="PF00271">
    <property type="entry name" value="Helicase_C"/>
    <property type="match status" value="1"/>
</dbReference>
<keyword evidence="4 6" id="KW-0067">ATP-binding</keyword>
<sequence length="694" mass="78366">MVLVKDDCLVYTIDDEQIDQQTGESTDSEVSFGADLLDWGLPQPAVARAVERHETRLRETEDLQEKLAHTSELGASEAVKHLSNQSELGSSERGSNTALARPTDDRFKPLLKRLRRPKTSRDEGTGVESVSNPRPLAWDELGLSSRVLSALDSLGWMQPTPIQARAIPVALAGRDVLGSAVTGSGKTAAFLIPIIERLHEARRATGPRYPASIRVLIVLPTRELAVQCHSVLETLCERSAQYTAQGAKSASVRITERQEWMRLRSVLLVGGLALKAQELALRHQPDIIIGTPGRIIDHARNAPNFTLDDIEILVLDEADRLLQMGFMDELREIVRLCAANARYRQTMLFSATLDPGVEELAHFALATERVVTIHVDATFHLVATLAQEFLKLQTTEVVIDPAQDDRDTWTHANEVMQSERAAVLLALCSRSFTRRTMVFFARKRTVHLFRLIFDLVGLRAVELHGNLTQSQRLDALEGFRVGSNVDFLLCTDLAARGLDIHGVETVLNYELPGDLREYVHRVGRTARAGRHGRAVSLFQQANRKERHLLRQLRDQAKRHAPLADPLNPHEQVPILVERRLPASAVREWHERLLSMRSSIHEKLQHERVERELHRAEQLKSKADNLIVHEQEIYSRPARTWFQGKSARNRVTGHTRGTTPEHETRHRRQQKNGPIAKKYTNNRRMASRRVVTKRA</sequence>
<evidence type="ECO:0000313" key="11">
    <source>
        <dbReference type="EMBL" id="KAF6004278.1"/>
    </source>
</evidence>
<keyword evidence="1 6" id="KW-0547">Nucleotide-binding</keyword>
<evidence type="ECO:0000256" key="3">
    <source>
        <dbReference type="ARBA" id="ARBA00022806"/>
    </source>
</evidence>
<comment type="similarity">
    <text evidence="6">Belongs to the DEAD box helicase family.</text>
</comment>
<dbReference type="GO" id="GO:0003676">
    <property type="term" value="F:nucleic acid binding"/>
    <property type="evidence" value="ECO:0007669"/>
    <property type="project" value="InterPro"/>
</dbReference>
<dbReference type="AlphaFoldDB" id="A0A7J7IMK4"/>
<dbReference type="GO" id="GO:0016787">
    <property type="term" value="F:hydrolase activity"/>
    <property type="evidence" value="ECO:0007669"/>
    <property type="project" value="UniProtKB-KW"/>
</dbReference>
<reference evidence="11 12" key="1">
    <citation type="journal article" date="2020" name="J. Phycol.">
        <title>Comparative genome analysis reveals Cyanidiococcus gen. nov., a new extremophilic red algal genus sister to Cyanidioschyzon (Cyanidioschyzonaceae, Rhodophyta).</title>
        <authorList>
            <person name="Liu S.-L."/>
            <person name="Chiang Y.-R."/>
            <person name="Yoon H.S."/>
            <person name="Fu H.-Y."/>
        </authorList>
    </citation>
    <scope>NUCLEOTIDE SEQUENCE [LARGE SCALE GENOMIC DNA]</scope>
    <source>
        <strain evidence="11 12">THAL066</strain>
    </source>
</reference>
<keyword evidence="12" id="KW-1185">Reference proteome</keyword>
<dbReference type="PANTHER" id="PTHR47959:SF1">
    <property type="entry name" value="ATP-DEPENDENT RNA HELICASE DBPA"/>
    <property type="match status" value="1"/>
</dbReference>
<protein>
    <submittedName>
        <fullName evidence="11">ATPdependent RNA helicase</fullName>
    </submittedName>
</protein>
<evidence type="ECO:0000256" key="2">
    <source>
        <dbReference type="ARBA" id="ARBA00022801"/>
    </source>
</evidence>
<evidence type="ECO:0000259" key="9">
    <source>
        <dbReference type="PROSITE" id="PS51194"/>
    </source>
</evidence>
<dbReference type="GO" id="GO:0003724">
    <property type="term" value="F:RNA helicase activity"/>
    <property type="evidence" value="ECO:0007669"/>
    <property type="project" value="InterPro"/>
</dbReference>
<evidence type="ECO:0000256" key="6">
    <source>
        <dbReference type="RuleBase" id="RU000492"/>
    </source>
</evidence>
<dbReference type="PANTHER" id="PTHR47959">
    <property type="entry name" value="ATP-DEPENDENT RNA HELICASE RHLE-RELATED"/>
    <property type="match status" value="1"/>
</dbReference>
<dbReference type="SUPFAM" id="SSF52540">
    <property type="entry name" value="P-loop containing nucleoside triphosphate hydrolases"/>
    <property type="match status" value="2"/>
</dbReference>
<dbReference type="CDD" id="cd18787">
    <property type="entry name" value="SF2_C_DEAD"/>
    <property type="match status" value="1"/>
</dbReference>
<dbReference type="SMART" id="SM00490">
    <property type="entry name" value="HELICc"/>
    <property type="match status" value="1"/>
</dbReference>
<accession>A0A7J7IMK4</accession>
<evidence type="ECO:0000313" key="12">
    <source>
        <dbReference type="Proteomes" id="UP000530660"/>
    </source>
</evidence>
<dbReference type="InterPro" id="IPR001650">
    <property type="entry name" value="Helicase_C-like"/>
</dbReference>
<evidence type="ECO:0000259" key="10">
    <source>
        <dbReference type="PROSITE" id="PS51195"/>
    </source>
</evidence>
<evidence type="ECO:0000256" key="7">
    <source>
        <dbReference type="SAM" id="MobiDB-lite"/>
    </source>
</evidence>
<dbReference type="GO" id="GO:0005829">
    <property type="term" value="C:cytosol"/>
    <property type="evidence" value="ECO:0007669"/>
    <property type="project" value="TreeGrafter"/>
</dbReference>
<dbReference type="InterPro" id="IPR011545">
    <property type="entry name" value="DEAD/DEAH_box_helicase_dom"/>
</dbReference>
<dbReference type="PROSITE" id="PS51194">
    <property type="entry name" value="HELICASE_CTER"/>
    <property type="match status" value="1"/>
</dbReference>
<dbReference type="InterPro" id="IPR027417">
    <property type="entry name" value="P-loop_NTPase"/>
</dbReference>
<evidence type="ECO:0000256" key="1">
    <source>
        <dbReference type="ARBA" id="ARBA00022741"/>
    </source>
</evidence>
<feature type="region of interest" description="Disordered" evidence="7">
    <location>
        <begin position="82"/>
        <end position="131"/>
    </location>
</feature>
<evidence type="ECO:0000256" key="4">
    <source>
        <dbReference type="ARBA" id="ARBA00022840"/>
    </source>
</evidence>
<evidence type="ECO:0000259" key="8">
    <source>
        <dbReference type="PROSITE" id="PS51192"/>
    </source>
</evidence>
<dbReference type="GO" id="GO:0005524">
    <property type="term" value="F:ATP binding"/>
    <property type="evidence" value="ECO:0007669"/>
    <property type="project" value="UniProtKB-KW"/>
</dbReference>
<dbReference type="Proteomes" id="UP000530660">
    <property type="component" value="Unassembled WGS sequence"/>
</dbReference>
<dbReference type="PROSITE" id="PS51195">
    <property type="entry name" value="Q_MOTIF"/>
    <property type="match status" value="1"/>
</dbReference>
<dbReference type="Gene3D" id="3.40.50.300">
    <property type="entry name" value="P-loop containing nucleotide triphosphate hydrolases"/>
    <property type="match status" value="2"/>
</dbReference>
<dbReference type="InterPro" id="IPR014014">
    <property type="entry name" value="RNA_helicase_DEAD_Q_motif"/>
</dbReference>
<comment type="caution">
    <text evidence="11">The sequence shown here is derived from an EMBL/GenBank/DDBJ whole genome shotgun (WGS) entry which is preliminary data.</text>
</comment>
<proteinExistence type="inferred from homology"/>
<feature type="domain" description="Helicase C-terminal" evidence="9">
    <location>
        <begin position="423"/>
        <end position="574"/>
    </location>
</feature>